<protein>
    <submittedName>
        <fullName evidence="2">Uncharacterized protein</fullName>
    </submittedName>
</protein>
<proteinExistence type="predicted"/>
<reference evidence="2 3" key="1">
    <citation type="journal article" date="2012" name="BMC Genomics">
        <title>Sequencing the genome of Marssonina brunnea reveals fungus-poplar co-evolution.</title>
        <authorList>
            <person name="Zhu S."/>
            <person name="Cao Y.-Z."/>
            <person name="Jiang C."/>
            <person name="Tan B.-Y."/>
            <person name="Wang Z."/>
            <person name="Feng S."/>
            <person name="Zhang L."/>
            <person name="Su X.-H."/>
            <person name="Brejova B."/>
            <person name="Vinar T."/>
            <person name="Xu M."/>
            <person name="Wang M.-X."/>
            <person name="Zhang S.-G."/>
            <person name="Huang M.-R."/>
            <person name="Wu R."/>
            <person name="Zhou Y."/>
        </authorList>
    </citation>
    <scope>NUCLEOTIDE SEQUENCE [LARGE SCALE GENOMIC DNA]</scope>
    <source>
        <strain evidence="2 3">MB_m1</strain>
    </source>
</reference>
<gene>
    <name evidence="2" type="ORF">MBM_02783</name>
</gene>
<dbReference type="EMBL" id="JH921431">
    <property type="protein sequence ID" value="EKD19546.1"/>
    <property type="molecule type" value="Genomic_DNA"/>
</dbReference>
<evidence type="ECO:0000256" key="1">
    <source>
        <dbReference type="SAM" id="SignalP"/>
    </source>
</evidence>
<dbReference type="Pfam" id="PF19287">
    <property type="entry name" value="DUF5910"/>
    <property type="match status" value="1"/>
</dbReference>
<sequence length="216" mass="24556">MLQSKPIFAVLLAVSFLFGEAHGLPGTFFLRGKAIGYASVSAELGERINREGNRLLLERSPQDATLGPGFYLLNDLNRLPHVDGNWYCAVRASRRRLKKINKVYIPESWTNPQTNMLARLWGQGERTIMDYIVKMGLVKEPAEALRFSWVQGMSRQMQMLIPSSVFVHDNSLDLRAKCDVEREFVKGYGGKPVNWQDEDYYDIKGDSGTEPAQRNQ</sequence>
<keyword evidence="3" id="KW-1185">Reference proteome</keyword>
<dbReference type="GeneID" id="18758718"/>
<evidence type="ECO:0000313" key="2">
    <source>
        <dbReference type="EMBL" id="EKD19546.1"/>
    </source>
</evidence>
<organism evidence="2 3">
    <name type="scientific">Marssonina brunnea f. sp. multigermtubi (strain MB_m1)</name>
    <name type="common">Marssonina leaf spot fungus</name>
    <dbReference type="NCBI Taxonomy" id="1072389"/>
    <lineage>
        <taxon>Eukaryota</taxon>
        <taxon>Fungi</taxon>
        <taxon>Dikarya</taxon>
        <taxon>Ascomycota</taxon>
        <taxon>Pezizomycotina</taxon>
        <taxon>Leotiomycetes</taxon>
        <taxon>Helotiales</taxon>
        <taxon>Drepanopezizaceae</taxon>
        <taxon>Drepanopeziza</taxon>
    </lineage>
</organism>
<dbReference type="RefSeq" id="XP_007290672.1">
    <property type="nucleotide sequence ID" value="XM_007290610.1"/>
</dbReference>
<dbReference type="InParanoid" id="K1X2V3"/>
<dbReference type="InterPro" id="IPR045564">
    <property type="entry name" value="DUF5910"/>
</dbReference>
<accession>K1X2V3</accession>
<evidence type="ECO:0000313" key="3">
    <source>
        <dbReference type="Proteomes" id="UP000006753"/>
    </source>
</evidence>
<dbReference type="KEGG" id="mbe:MBM_02783"/>
<name>K1X2V3_MARBU</name>
<dbReference type="OrthoDB" id="10391643at2759"/>
<dbReference type="Proteomes" id="UP000006753">
    <property type="component" value="Unassembled WGS sequence"/>
</dbReference>
<feature type="signal peptide" evidence="1">
    <location>
        <begin position="1"/>
        <end position="23"/>
    </location>
</feature>
<dbReference type="HOGENOM" id="CLU_091777_0_1_1"/>
<dbReference type="AlphaFoldDB" id="K1X2V3"/>
<feature type="chain" id="PRO_5003853279" evidence="1">
    <location>
        <begin position="24"/>
        <end position="216"/>
    </location>
</feature>
<keyword evidence="1" id="KW-0732">Signal</keyword>